<keyword evidence="5" id="KW-1185">Reference proteome</keyword>
<organism evidence="2 4">
    <name type="scientific">Proteus penneri</name>
    <dbReference type="NCBI Taxonomy" id="102862"/>
    <lineage>
        <taxon>Bacteria</taxon>
        <taxon>Pseudomonadati</taxon>
        <taxon>Pseudomonadota</taxon>
        <taxon>Gammaproteobacteria</taxon>
        <taxon>Enterobacterales</taxon>
        <taxon>Morganellaceae</taxon>
        <taxon>Proteus</taxon>
    </lineage>
</organism>
<dbReference type="InterPro" id="IPR009700">
    <property type="entry name" value="DUF1283"/>
</dbReference>
<evidence type="ECO:0000313" key="2">
    <source>
        <dbReference type="EMBL" id="CRL62485.1"/>
    </source>
</evidence>
<reference evidence="2" key="1">
    <citation type="submission" date="2015-06" db="EMBL/GenBank/DDBJ databases">
        <authorList>
            <person name="Urmite Genomes Urmite Genomes"/>
        </authorList>
    </citation>
    <scope>NUCLEOTIDE SEQUENCE [LARGE SCALE GENOMIC DNA]</scope>
    <source>
        <strain evidence="2">CSUR P1867</strain>
    </source>
</reference>
<dbReference type="Pfam" id="PF06932">
    <property type="entry name" value="DUF1283"/>
    <property type="match status" value="1"/>
</dbReference>
<evidence type="ECO:0000313" key="5">
    <source>
        <dbReference type="Proteomes" id="UP000619976"/>
    </source>
</evidence>
<dbReference type="Proteomes" id="UP000183920">
    <property type="component" value="Unassembled WGS sequence"/>
</dbReference>
<keyword evidence="1" id="KW-0732">Signal</keyword>
<accession>A0A379ELS2</accession>
<evidence type="ECO:0000313" key="4">
    <source>
        <dbReference type="Proteomes" id="UP000183920"/>
    </source>
</evidence>
<accession>A0A0G4Q9C4</accession>
<sequence precursor="true">MINTLTKKQAIRTMMFSLFLGLSVSSFSSVAASTNVTINGDGYDNVLDKEQARQMKEDWDQKRELRTQINQREKIEFNKVDKAIDERDACLKSTNIYAYWESETRRCLDSNTGRPVNP</sequence>
<dbReference type="NCBIfam" id="NF010180">
    <property type="entry name" value="PRK13659.1"/>
    <property type="match status" value="1"/>
</dbReference>
<name>A0A0G4Q9C4_9GAMM</name>
<dbReference type="AlphaFoldDB" id="A0A0G4Q9C4"/>
<reference evidence="4" key="2">
    <citation type="submission" date="2015-06" db="EMBL/GenBank/DDBJ databases">
        <authorList>
            <person name="Urmite Genomes"/>
        </authorList>
    </citation>
    <scope>NUCLEOTIDE SEQUENCE [LARGE SCALE GENOMIC DNA]</scope>
    <source>
        <strain evidence="4">CSUR P1867</strain>
    </source>
</reference>
<proteinExistence type="predicted"/>
<gene>
    <name evidence="2" type="ORF">BN1804_01975</name>
    <name evidence="3" type="ORF">JFQ69_01805</name>
</gene>
<dbReference type="EMBL" id="CVRY01000004">
    <property type="protein sequence ID" value="CRL62485.1"/>
    <property type="molecule type" value="Genomic_DNA"/>
</dbReference>
<dbReference type="RefSeq" id="WP_006536911.1">
    <property type="nucleotide sequence ID" value="NZ_CAXOKO010000017.1"/>
</dbReference>
<evidence type="ECO:0000256" key="1">
    <source>
        <dbReference type="ARBA" id="ARBA00022729"/>
    </source>
</evidence>
<dbReference type="Proteomes" id="UP000619976">
    <property type="component" value="Unassembled WGS sequence"/>
</dbReference>
<protein>
    <submittedName>
        <fullName evidence="3">DUF1283 family protein</fullName>
    </submittedName>
</protein>
<reference evidence="3 5" key="3">
    <citation type="submission" date="2020-12" db="EMBL/GenBank/DDBJ databases">
        <title>Enhanced detection system for hospital associated transmission using whole genome sequencing surveillance.</title>
        <authorList>
            <person name="Harrison L.H."/>
            <person name="Van Tyne D."/>
            <person name="Marsh J.W."/>
            <person name="Griffith M.P."/>
            <person name="Snyder D.J."/>
            <person name="Cooper V.S."/>
            <person name="Mustapha M."/>
        </authorList>
    </citation>
    <scope>NUCLEOTIDE SEQUENCE [LARGE SCALE GENOMIC DNA]</scope>
    <source>
        <strain evidence="3 5">PR00195</strain>
    </source>
</reference>
<evidence type="ECO:0000313" key="3">
    <source>
        <dbReference type="EMBL" id="MBJ2116408.1"/>
    </source>
</evidence>
<dbReference type="EMBL" id="JAEKCB010000001">
    <property type="protein sequence ID" value="MBJ2116408.1"/>
    <property type="molecule type" value="Genomic_DNA"/>
</dbReference>